<reference evidence="1 2" key="1">
    <citation type="submission" date="2020-06" db="EMBL/GenBank/DDBJ databases">
        <title>Transcriptomic and genomic resources for Thalictrum thalictroides and T. hernandezii: Facilitating candidate gene discovery in an emerging model plant lineage.</title>
        <authorList>
            <person name="Arias T."/>
            <person name="Riano-Pachon D.M."/>
            <person name="Di Stilio V.S."/>
        </authorList>
    </citation>
    <scope>NUCLEOTIDE SEQUENCE [LARGE SCALE GENOMIC DNA]</scope>
    <source>
        <strain evidence="2">cv. WT478/WT964</strain>
        <tissue evidence="1">Leaves</tissue>
    </source>
</reference>
<evidence type="ECO:0000313" key="2">
    <source>
        <dbReference type="Proteomes" id="UP000554482"/>
    </source>
</evidence>
<dbReference type="OrthoDB" id="1002578at2759"/>
<dbReference type="PANTHER" id="PTHR36617">
    <property type="entry name" value="PROTEIN, PUTATIVE-RELATED"/>
    <property type="match status" value="1"/>
</dbReference>
<evidence type="ECO:0000313" key="1">
    <source>
        <dbReference type="EMBL" id="KAF5177123.1"/>
    </source>
</evidence>
<gene>
    <name evidence="1" type="ORF">FRX31_033289</name>
</gene>
<organism evidence="1 2">
    <name type="scientific">Thalictrum thalictroides</name>
    <name type="common">Rue-anemone</name>
    <name type="synonym">Anemone thalictroides</name>
    <dbReference type="NCBI Taxonomy" id="46969"/>
    <lineage>
        <taxon>Eukaryota</taxon>
        <taxon>Viridiplantae</taxon>
        <taxon>Streptophyta</taxon>
        <taxon>Embryophyta</taxon>
        <taxon>Tracheophyta</taxon>
        <taxon>Spermatophyta</taxon>
        <taxon>Magnoliopsida</taxon>
        <taxon>Ranunculales</taxon>
        <taxon>Ranunculaceae</taxon>
        <taxon>Thalictroideae</taxon>
        <taxon>Thalictrum</taxon>
    </lineage>
</organism>
<dbReference type="EMBL" id="JABWDY010041798">
    <property type="protein sequence ID" value="KAF5177123.1"/>
    <property type="molecule type" value="Genomic_DNA"/>
</dbReference>
<sequence>MGMLPTFRNGVTCELGNGNRIRFWYDIWAGDSTFALQFPRFLSLSDMKNGTVREMWQENCEGGNWQLNLRRNLKEWEMTMFEDLISKIDVSTLAEEGDTWIWRWSKKG</sequence>
<dbReference type="AlphaFoldDB" id="A0A7J6UWY0"/>
<proteinExistence type="predicted"/>
<comment type="caution">
    <text evidence="1">The sequence shown here is derived from an EMBL/GenBank/DDBJ whole genome shotgun (WGS) entry which is preliminary data.</text>
</comment>
<protein>
    <submittedName>
        <fullName evidence="1">Uncharacterized protein</fullName>
    </submittedName>
</protein>
<dbReference type="Proteomes" id="UP000554482">
    <property type="component" value="Unassembled WGS sequence"/>
</dbReference>
<keyword evidence="2" id="KW-1185">Reference proteome</keyword>
<feature type="non-terminal residue" evidence="1">
    <location>
        <position position="108"/>
    </location>
</feature>
<dbReference type="PANTHER" id="PTHR36617:SF16">
    <property type="entry name" value="OS04G0516500 PROTEIN"/>
    <property type="match status" value="1"/>
</dbReference>
<name>A0A7J6UWY0_THATH</name>
<accession>A0A7J6UWY0</accession>